<dbReference type="Gramene" id="OMO59583">
    <property type="protein sequence ID" value="OMO59583"/>
    <property type="gene ID" value="CCACVL1_24741"/>
</dbReference>
<dbReference type="SUPFAM" id="SSF52058">
    <property type="entry name" value="L domain-like"/>
    <property type="match status" value="1"/>
</dbReference>
<proteinExistence type="predicted"/>
<dbReference type="Proteomes" id="UP000188268">
    <property type="component" value="Unassembled WGS sequence"/>
</dbReference>
<protein>
    <submittedName>
        <fullName evidence="6">Disease resistance RPP13-like protein 4-like protein</fullName>
    </submittedName>
</protein>
<gene>
    <name evidence="6" type="ORF">CCACVL1_24741</name>
</gene>
<dbReference type="EMBL" id="AWWV01013899">
    <property type="protein sequence ID" value="OMO59583.1"/>
    <property type="molecule type" value="Genomic_DNA"/>
</dbReference>
<dbReference type="Pfam" id="PF23559">
    <property type="entry name" value="WHD_DRP"/>
    <property type="match status" value="1"/>
</dbReference>
<sequence length="776" mass="88389">MSSPNVDNDSDPPLVKDIQNITEKIIEEITKWRDSVQVEDDGNAHSPQQTTASAANNSSAATNQDGGAKQEEDHVTGQQHDKKEVDDVNAVSDQKKKQVPSDKKETKKESNKKLIKRELNTLCNELVSMLSSEKVKTFSDNLSLPPLVENLNNIFKDLPRVTDTELPKQVPINIRMLRNNIARVQIQILLQHQAANANSDANRRWKKTVATSEADDLPRLYNEPLFESSYYFKEIKEKYNQLDIRHKICLLCFAVFPESAEIKKRLLRFWWVGENLVPPEEGKDEMKIVSDILDTFVKKGFIQPIRKKNKLQPRSYKMTPIVRSCLIKFAKEAHFFDYDKEGKPTMDFTSCKKASMVKREGAQAQWFSDYLDGQDNKQDTEKLSADMIKLQMLFNFPDRQKLNDAPSKFNELQTLFNVSKQFPELPKEWLLKMENIKVLFLGRWESEAGVKRHIEVEDIDFLRGLKTMKKLRLLSLQGISGIARLPGAICELSGLKILDLRACHNLEKLPDKIGLLKMLTYLDLSECYLLHYIPKQLNKLSELEVLKGFVIGNAKNSCTLEDLSVLKKLRKLSVNVSNPKFNIDDEKAALSKFESLQKLRIAWGSGAFSENNLPGGGRNQSEQDNLNGGDSGEANSKATKQGTGSQQQLGTATKVVMFANKMKSKRKGLQKLVKLDIQCFPNTEPPTWLVPRELKGLTNLSIRGGNLSHLKQDPDDPSKWNVNVLRLKFLVNFKMNWKDMTQEFPELNYLENVRCPRITFCPCDASGVWQKPSESN</sequence>
<dbReference type="InterPro" id="IPR055414">
    <property type="entry name" value="LRR_R13L4/SHOC2-like"/>
</dbReference>
<feature type="compositionally biased region" description="Basic and acidic residues" evidence="3">
    <location>
        <begin position="93"/>
        <end position="112"/>
    </location>
</feature>
<feature type="region of interest" description="Disordered" evidence="3">
    <location>
        <begin position="36"/>
        <end position="112"/>
    </location>
</feature>
<feature type="domain" description="Disease resistance R13L4/SHOC-2-like LRR" evidence="5">
    <location>
        <begin position="462"/>
        <end position="602"/>
    </location>
</feature>
<dbReference type="STRING" id="210143.A0A1R3GNB6"/>
<dbReference type="GO" id="GO:0006952">
    <property type="term" value="P:defense response"/>
    <property type="evidence" value="ECO:0007669"/>
    <property type="project" value="UniProtKB-KW"/>
</dbReference>
<evidence type="ECO:0000256" key="1">
    <source>
        <dbReference type="ARBA" id="ARBA00022737"/>
    </source>
</evidence>
<dbReference type="PANTHER" id="PTHR47186">
    <property type="entry name" value="LEUCINE-RICH REPEAT-CONTAINING PROTEIN 57"/>
    <property type="match status" value="1"/>
</dbReference>
<dbReference type="OrthoDB" id="1110401at2759"/>
<evidence type="ECO:0000256" key="3">
    <source>
        <dbReference type="SAM" id="MobiDB-lite"/>
    </source>
</evidence>
<reference evidence="6 7" key="1">
    <citation type="submission" date="2013-09" db="EMBL/GenBank/DDBJ databases">
        <title>Corchorus capsularis genome sequencing.</title>
        <authorList>
            <person name="Alam M."/>
            <person name="Haque M.S."/>
            <person name="Islam M.S."/>
            <person name="Emdad E.M."/>
            <person name="Islam M.M."/>
            <person name="Ahmed B."/>
            <person name="Halim A."/>
            <person name="Hossen Q.M.M."/>
            <person name="Hossain M.Z."/>
            <person name="Ahmed R."/>
            <person name="Khan M.M."/>
            <person name="Islam R."/>
            <person name="Rashid M.M."/>
            <person name="Khan S.A."/>
            <person name="Rahman M.S."/>
            <person name="Alam M."/>
        </authorList>
    </citation>
    <scope>NUCLEOTIDE SEQUENCE [LARGE SCALE GENOMIC DNA]</scope>
    <source>
        <strain evidence="7">cv. CVL-1</strain>
        <tissue evidence="6">Whole seedling</tissue>
    </source>
</reference>
<feature type="region of interest" description="Disordered" evidence="3">
    <location>
        <begin position="611"/>
        <end position="648"/>
    </location>
</feature>
<organism evidence="6 7">
    <name type="scientific">Corchorus capsularis</name>
    <name type="common">Jute</name>
    <dbReference type="NCBI Taxonomy" id="210143"/>
    <lineage>
        <taxon>Eukaryota</taxon>
        <taxon>Viridiplantae</taxon>
        <taxon>Streptophyta</taxon>
        <taxon>Embryophyta</taxon>
        <taxon>Tracheophyta</taxon>
        <taxon>Spermatophyta</taxon>
        <taxon>Magnoliopsida</taxon>
        <taxon>eudicotyledons</taxon>
        <taxon>Gunneridae</taxon>
        <taxon>Pentapetalae</taxon>
        <taxon>rosids</taxon>
        <taxon>malvids</taxon>
        <taxon>Malvales</taxon>
        <taxon>Malvaceae</taxon>
        <taxon>Grewioideae</taxon>
        <taxon>Apeibeae</taxon>
        <taxon>Corchorus</taxon>
    </lineage>
</organism>
<feature type="compositionally biased region" description="Polar residues" evidence="3">
    <location>
        <begin position="619"/>
        <end position="648"/>
    </location>
</feature>
<dbReference type="InterPro" id="IPR036388">
    <property type="entry name" value="WH-like_DNA-bd_sf"/>
</dbReference>
<dbReference type="InterPro" id="IPR032675">
    <property type="entry name" value="LRR_dom_sf"/>
</dbReference>
<feature type="compositionally biased region" description="Low complexity" evidence="3">
    <location>
        <begin position="48"/>
        <end position="64"/>
    </location>
</feature>
<comment type="caution">
    <text evidence="6">The sequence shown here is derived from an EMBL/GenBank/DDBJ whole genome shotgun (WGS) entry which is preliminary data.</text>
</comment>
<evidence type="ECO:0000259" key="4">
    <source>
        <dbReference type="Pfam" id="PF23559"/>
    </source>
</evidence>
<feature type="domain" description="Disease resistance protein winged helix" evidence="4">
    <location>
        <begin position="255"/>
        <end position="322"/>
    </location>
</feature>
<evidence type="ECO:0000313" key="7">
    <source>
        <dbReference type="Proteomes" id="UP000188268"/>
    </source>
</evidence>
<evidence type="ECO:0000313" key="6">
    <source>
        <dbReference type="EMBL" id="OMO59583.1"/>
    </source>
</evidence>
<dbReference type="AlphaFoldDB" id="A0A1R3GNB6"/>
<keyword evidence="2" id="KW-0611">Plant defense</keyword>
<evidence type="ECO:0000259" key="5">
    <source>
        <dbReference type="Pfam" id="PF23598"/>
    </source>
</evidence>
<dbReference type="PANTHER" id="PTHR47186:SF54">
    <property type="entry name" value="DISEASE RESISTANCE RPP13-LIKE PROTEIN 4"/>
    <property type="match status" value="1"/>
</dbReference>
<dbReference type="Gene3D" id="3.80.10.10">
    <property type="entry name" value="Ribonuclease Inhibitor"/>
    <property type="match status" value="1"/>
</dbReference>
<name>A0A1R3GNB6_COCAP</name>
<keyword evidence="1" id="KW-0677">Repeat</keyword>
<evidence type="ECO:0000256" key="2">
    <source>
        <dbReference type="ARBA" id="ARBA00022821"/>
    </source>
</evidence>
<keyword evidence="7" id="KW-1185">Reference proteome</keyword>
<feature type="compositionally biased region" description="Basic and acidic residues" evidence="3">
    <location>
        <begin position="68"/>
        <end position="86"/>
    </location>
</feature>
<dbReference type="OMA" id="RYIMVED"/>
<dbReference type="Gene3D" id="1.10.10.10">
    <property type="entry name" value="Winged helix-like DNA-binding domain superfamily/Winged helix DNA-binding domain"/>
    <property type="match status" value="1"/>
</dbReference>
<accession>A0A1R3GNB6</accession>
<dbReference type="Pfam" id="PF23598">
    <property type="entry name" value="LRR_14"/>
    <property type="match status" value="1"/>
</dbReference>
<dbReference type="InterPro" id="IPR058922">
    <property type="entry name" value="WHD_DRP"/>
</dbReference>